<dbReference type="Proteomes" id="UP001596356">
    <property type="component" value="Unassembled WGS sequence"/>
</dbReference>
<dbReference type="EMBL" id="JBHSWJ010000002">
    <property type="protein sequence ID" value="MFC6714737.1"/>
    <property type="molecule type" value="Genomic_DNA"/>
</dbReference>
<reference evidence="2" key="1">
    <citation type="journal article" date="2019" name="Int. J. Syst. Evol. Microbiol.">
        <title>The Global Catalogue of Microorganisms (GCM) 10K type strain sequencing project: providing services to taxonomists for standard genome sequencing and annotation.</title>
        <authorList>
            <consortium name="The Broad Institute Genomics Platform"/>
            <consortium name="The Broad Institute Genome Sequencing Center for Infectious Disease"/>
            <person name="Wu L."/>
            <person name="Ma J."/>
        </authorList>
    </citation>
    <scope>NUCLEOTIDE SEQUENCE [LARGE SCALE GENOMIC DNA]</scope>
    <source>
        <strain evidence="2">NBRC 106593</strain>
    </source>
</reference>
<organism evidence="1 2">
    <name type="scientific">Branchiibius cervicis</name>
    <dbReference type="NCBI Taxonomy" id="908252"/>
    <lineage>
        <taxon>Bacteria</taxon>
        <taxon>Bacillati</taxon>
        <taxon>Actinomycetota</taxon>
        <taxon>Actinomycetes</taxon>
        <taxon>Micrococcales</taxon>
        <taxon>Dermacoccaceae</taxon>
        <taxon>Branchiibius</taxon>
    </lineage>
</organism>
<keyword evidence="2" id="KW-1185">Reference proteome</keyword>
<protein>
    <submittedName>
        <fullName evidence="1">Uncharacterized protein</fullName>
    </submittedName>
</protein>
<name>A0ABW2AUF2_9MICO</name>
<dbReference type="RefSeq" id="WP_377823358.1">
    <property type="nucleotide sequence ID" value="NZ_JBHSWJ010000002.1"/>
</dbReference>
<evidence type="ECO:0000313" key="1">
    <source>
        <dbReference type="EMBL" id="MFC6714737.1"/>
    </source>
</evidence>
<proteinExistence type="predicted"/>
<accession>A0ABW2AUF2</accession>
<sequence length="44" mass="4662">MTTARRTGYHLGVYVLALLILLGVTRVVDASAHQAPSPSVTQTP</sequence>
<evidence type="ECO:0000313" key="2">
    <source>
        <dbReference type="Proteomes" id="UP001596356"/>
    </source>
</evidence>
<gene>
    <name evidence="1" type="ORF">ACFQBT_13315</name>
</gene>
<comment type="caution">
    <text evidence="1">The sequence shown here is derived from an EMBL/GenBank/DDBJ whole genome shotgun (WGS) entry which is preliminary data.</text>
</comment>